<protein>
    <submittedName>
        <fullName evidence="2">Uncharacterized protein</fullName>
    </submittedName>
</protein>
<evidence type="ECO:0000313" key="2">
    <source>
        <dbReference type="EMBL" id="RKO94444.1"/>
    </source>
</evidence>
<evidence type="ECO:0000256" key="1">
    <source>
        <dbReference type="SAM" id="MobiDB-lite"/>
    </source>
</evidence>
<sequence>MEQGDSWKLGGNLPLDGASHTKGKMCAASKGPSTPSPGWIPTTARAPISTALLLTGNLDSGPGGSPGVVWALPPGFLRVGFRDFALMGWGAFWDCSTKHLLGMRVATKSRWWGVWPHPRPPESGSQQTVAPITPSNSPPPATSRTASSGEPLPSTIPETPLAPNASRPRLSCDSSETNPGPRHAFLRRVYLVLIARETERRDAKGRPVVSSGLSAWGSSGSCVSDSTPSAVSRHDRIVADLDCGRRGCHGGKSGLIAALTRRVTTSRHPSVASRLPLPPPAGVTPLHLYASPRATRYILRDESPLPASARTPPPPQARRARDGVRCARDSPVA</sequence>
<evidence type="ECO:0000313" key="3">
    <source>
        <dbReference type="Proteomes" id="UP000269721"/>
    </source>
</evidence>
<gene>
    <name evidence="2" type="ORF">BDK51DRAFT_43018</name>
</gene>
<feature type="region of interest" description="Disordered" evidence="1">
    <location>
        <begin position="300"/>
        <end position="333"/>
    </location>
</feature>
<accession>A0A4P9WNC5</accession>
<name>A0A4P9WNC5_9FUNG</name>
<dbReference type="EMBL" id="KZ993896">
    <property type="protein sequence ID" value="RKO94444.1"/>
    <property type="molecule type" value="Genomic_DNA"/>
</dbReference>
<feature type="region of interest" description="Disordered" evidence="1">
    <location>
        <begin position="116"/>
        <end position="179"/>
    </location>
</feature>
<feature type="region of interest" description="Disordered" evidence="1">
    <location>
        <begin position="20"/>
        <end position="40"/>
    </location>
</feature>
<organism evidence="2 3">
    <name type="scientific">Blyttiomyces helicus</name>
    <dbReference type="NCBI Taxonomy" id="388810"/>
    <lineage>
        <taxon>Eukaryota</taxon>
        <taxon>Fungi</taxon>
        <taxon>Fungi incertae sedis</taxon>
        <taxon>Chytridiomycota</taxon>
        <taxon>Chytridiomycota incertae sedis</taxon>
        <taxon>Chytridiomycetes</taxon>
        <taxon>Chytridiomycetes incertae sedis</taxon>
        <taxon>Blyttiomyces</taxon>
    </lineage>
</organism>
<dbReference type="Proteomes" id="UP000269721">
    <property type="component" value="Unassembled WGS sequence"/>
</dbReference>
<proteinExistence type="predicted"/>
<keyword evidence="3" id="KW-1185">Reference proteome</keyword>
<dbReference type="AlphaFoldDB" id="A0A4P9WNC5"/>
<reference evidence="3" key="1">
    <citation type="journal article" date="2018" name="Nat. Microbiol.">
        <title>Leveraging single-cell genomics to expand the fungal tree of life.</title>
        <authorList>
            <person name="Ahrendt S.R."/>
            <person name="Quandt C.A."/>
            <person name="Ciobanu D."/>
            <person name="Clum A."/>
            <person name="Salamov A."/>
            <person name="Andreopoulos B."/>
            <person name="Cheng J.F."/>
            <person name="Woyke T."/>
            <person name="Pelin A."/>
            <person name="Henrissat B."/>
            <person name="Reynolds N.K."/>
            <person name="Benny G.L."/>
            <person name="Smith M.E."/>
            <person name="James T.Y."/>
            <person name="Grigoriev I.V."/>
        </authorList>
    </citation>
    <scope>NUCLEOTIDE SEQUENCE [LARGE SCALE GENOMIC DNA]</scope>
</reference>
<feature type="compositionally biased region" description="Basic and acidic residues" evidence="1">
    <location>
        <begin position="319"/>
        <end position="333"/>
    </location>
</feature>